<evidence type="ECO:0000256" key="1">
    <source>
        <dbReference type="ARBA" id="ARBA00005336"/>
    </source>
</evidence>
<name>A0A974SEA7_9BACL</name>
<sequence length="595" mass="65716">MTKKRGNFMPIDGTFELLAGLHDDNQAAMSFLQKPVYNLDEMDRRESMISLVYSGCFCIKSSKHIDPQQPGMVYIDGKATEAPLIEKPTAMFGQLVGIIVRKYLLEYNKEHEVRYAGAYDTDGIEISEFIFKLKTLPRIEPGVKYPEHDAIVLQAAREGAVLLKNNNTLPLSSGSCVNVFGAAAVVFRLGCLGAGKINPRYGIRVKEGIEKYSSLKLNQELYDFYTEERDVFPPGDMVTRAKDLSGTAVVFITRGSSEAHDVPMDKGGYYLTDQERELIRKVTATFGKTVAILNVAHPIETKWIEEYDVDAVLLTGLSGMAGGRALAEILDGTVNPSGKLPNTWAYDYHDYPSAPNFLTKDQIAKKSVGAPIQYATTVYEEGLYVGYRYFDTFQKPAAYLFGHGLSYTTFDTKLKSAAKTDACGTQMDIEVTNTGTRAGKEVVMLYAHFEGGELEQPDKRLVAFAKTKELLPGEAQILCLEVSEKRLKSYSEAEAAWIIEPGRISFLLGGAPNRTTLVWSVDVADKIIVSQVKNRIAPPFPIKELSAKNSNGTYPQGEMTKVYTAEESGGSFLSKIAVPLLVAMVMFLSSILWNV</sequence>
<dbReference type="Pfam" id="PF14310">
    <property type="entry name" value="Fn3-like"/>
    <property type="match status" value="1"/>
</dbReference>
<dbReference type="GO" id="GO:0004553">
    <property type="term" value="F:hydrolase activity, hydrolyzing O-glycosyl compounds"/>
    <property type="evidence" value="ECO:0007669"/>
    <property type="project" value="InterPro"/>
</dbReference>
<dbReference type="InterPro" id="IPR026891">
    <property type="entry name" value="Fn3-like"/>
</dbReference>
<dbReference type="SUPFAM" id="SSF52279">
    <property type="entry name" value="Beta-D-glucan exohydrolase, C-terminal domain"/>
    <property type="match status" value="1"/>
</dbReference>
<dbReference type="AlphaFoldDB" id="A0A974SEA7"/>
<keyword evidence="2 5" id="KW-0378">Hydrolase</keyword>
<dbReference type="Gene3D" id="2.60.40.10">
    <property type="entry name" value="Immunoglobulins"/>
    <property type="match status" value="1"/>
</dbReference>
<dbReference type="Pfam" id="PF01915">
    <property type="entry name" value="Glyco_hydro_3_C"/>
    <property type="match status" value="1"/>
</dbReference>
<dbReference type="Gene3D" id="3.40.50.1700">
    <property type="entry name" value="Glycoside hydrolase family 3 C-terminal domain"/>
    <property type="match status" value="1"/>
</dbReference>
<accession>A0A974SEA7</accession>
<dbReference type="PANTHER" id="PTHR42715">
    <property type="entry name" value="BETA-GLUCOSIDASE"/>
    <property type="match status" value="1"/>
</dbReference>
<dbReference type="KEGG" id="pson:JI735_33395"/>
<keyword evidence="3" id="KW-0472">Membrane</keyword>
<gene>
    <name evidence="5" type="ORF">JI735_33395</name>
</gene>
<keyword evidence="3" id="KW-0812">Transmembrane</keyword>
<reference evidence="5 6" key="1">
    <citation type="submission" date="2021-01" db="EMBL/GenBank/DDBJ databases">
        <title>Whole genome sequence of Paenibacillus sonchi LMG 24727 for comparative genomics.</title>
        <authorList>
            <person name="Lee G."/>
            <person name="Kim M.-J."/>
            <person name="Lim K."/>
            <person name="Shin J.-H."/>
        </authorList>
    </citation>
    <scope>NUCLEOTIDE SEQUENCE [LARGE SCALE GENOMIC DNA]</scope>
    <source>
        <strain evidence="5 6">LMG 24727</strain>
    </source>
</reference>
<dbReference type="InterPro" id="IPR013783">
    <property type="entry name" value="Ig-like_fold"/>
</dbReference>
<dbReference type="GO" id="GO:0005975">
    <property type="term" value="P:carbohydrate metabolic process"/>
    <property type="evidence" value="ECO:0007669"/>
    <property type="project" value="InterPro"/>
</dbReference>
<evidence type="ECO:0000259" key="4">
    <source>
        <dbReference type="SMART" id="SM01217"/>
    </source>
</evidence>
<dbReference type="EMBL" id="CP068595">
    <property type="protein sequence ID" value="QQZ61210.1"/>
    <property type="molecule type" value="Genomic_DNA"/>
</dbReference>
<dbReference type="SMART" id="SM01217">
    <property type="entry name" value="Fn3_like"/>
    <property type="match status" value="1"/>
</dbReference>
<evidence type="ECO:0000313" key="5">
    <source>
        <dbReference type="EMBL" id="QQZ61210.1"/>
    </source>
</evidence>
<organism evidence="5 6">
    <name type="scientific">Paenibacillus sonchi</name>
    <dbReference type="NCBI Taxonomy" id="373687"/>
    <lineage>
        <taxon>Bacteria</taxon>
        <taxon>Bacillati</taxon>
        <taxon>Bacillota</taxon>
        <taxon>Bacilli</taxon>
        <taxon>Bacillales</taxon>
        <taxon>Paenibacillaceae</taxon>
        <taxon>Paenibacillus</taxon>
        <taxon>Paenibacillus sonchi group</taxon>
    </lineage>
</organism>
<feature type="domain" description="Fibronectin type III-like" evidence="4">
    <location>
        <begin position="441"/>
        <end position="512"/>
    </location>
</feature>
<protein>
    <submittedName>
        <fullName evidence="5">Glycoside hydrolase family 3 C-terminal domain-containing protein</fullName>
    </submittedName>
</protein>
<dbReference type="InterPro" id="IPR036881">
    <property type="entry name" value="Glyco_hydro_3_C_sf"/>
</dbReference>
<dbReference type="InterPro" id="IPR050288">
    <property type="entry name" value="Cellulose_deg_GH3"/>
</dbReference>
<dbReference type="RefSeq" id="WP_202676874.1">
    <property type="nucleotide sequence ID" value="NZ_CP068595.1"/>
</dbReference>
<proteinExistence type="inferred from homology"/>
<feature type="transmembrane region" description="Helical" evidence="3">
    <location>
        <begin position="576"/>
        <end position="593"/>
    </location>
</feature>
<dbReference type="Proteomes" id="UP000595841">
    <property type="component" value="Chromosome"/>
</dbReference>
<keyword evidence="3" id="KW-1133">Transmembrane helix</keyword>
<keyword evidence="6" id="KW-1185">Reference proteome</keyword>
<evidence type="ECO:0000313" key="6">
    <source>
        <dbReference type="Proteomes" id="UP000595841"/>
    </source>
</evidence>
<dbReference type="PANTHER" id="PTHR42715:SF10">
    <property type="entry name" value="BETA-GLUCOSIDASE"/>
    <property type="match status" value="1"/>
</dbReference>
<evidence type="ECO:0000256" key="2">
    <source>
        <dbReference type="ARBA" id="ARBA00022801"/>
    </source>
</evidence>
<evidence type="ECO:0000256" key="3">
    <source>
        <dbReference type="SAM" id="Phobius"/>
    </source>
</evidence>
<comment type="similarity">
    <text evidence="1">Belongs to the glycosyl hydrolase 3 family.</text>
</comment>
<dbReference type="InterPro" id="IPR002772">
    <property type="entry name" value="Glyco_hydro_3_C"/>
</dbReference>